<organism evidence="1 2">
    <name type="scientific">Luteibacter anthropi</name>
    <dbReference type="NCBI Taxonomy" id="564369"/>
    <lineage>
        <taxon>Bacteria</taxon>
        <taxon>Pseudomonadati</taxon>
        <taxon>Pseudomonadota</taxon>
        <taxon>Gammaproteobacteria</taxon>
        <taxon>Lysobacterales</taxon>
        <taxon>Rhodanobacteraceae</taxon>
        <taxon>Luteibacter</taxon>
    </lineage>
</organism>
<comment type="caution">
    <text evidence="1">The sequence shown here is derived from an EMBL/GenBank/DDBJ whole genome shotgun (WGS) entry which is preliminary data.</text>
</comment>
<name>A0A7X5UBJ6_9GAMM</name>
<protein>
    <submittedName>
        <fullName evidence="1">Uncharacterized protein</fullName>
    </submittedName>
</protein>
<gene>
    <name evidence="1" type="ORF">HBF25_12600</name>
</gene>
<dbReference type="Proteomes" id="UP000490980">
    <property type="component" value="Unassembled WGS sequence"/>
</dbReference>
<dbReference type="RefSeq" id="WP_166948926.1">
    <property type="nucleotide sequence ID" value="NZ_JAARLZ010000006.1"/>
</dbReference>
<keyword evidence="2" id="KW-1185">Reference proteome</keyword>
<sequence length="105" mass="12294">MSAWTEDQRDDAIEEMMGKARYVEDFLFDGEVDPTETVRLLMSRDVPLNNREPSDDRLKDAYDEQRDLFRAAFVKYANSNQAGQHSSRVETYLNYQHQTHMEDAA</sequence>
<proteinExistence type="predicted"/>
<dbReference type="AlphaFoldDB" id="A0A7X5UBJ6"/>
<evidence type="ECO:0000313" key="1">
    <source>
        <dbReference type="EMBL" id="NII07223.1"/>
    </source>
</evidence>
<reference evidence="1 2" key="1">
    <citation type="submission" date="2020-03" db="EMBL/GenBank/DDBJ databases">
        <authorList>
            <person name="Lai Q."/>
        </authorList>
    </citation>
    <scope>NUCLEOTIDE SEQUENCE [LARGE SCALE GENOMIC DNA]</scope>
    <source>
        <strain evidence="1 2">CCUG 25036</strain>
    </source>
</reference>
<dbReference type="EMBL" id="JAARLZ010000006">
    <property type="protein sequence ID" value="NII07223.1"/>
    <property type="molecule type" value="Genomic_DNA"/>
</dbReference>
<evidence type="ECO:0000313" key="2">
    <source>
        <dbReference type="Proteomes" id="UP000490980"/>
    </source>
</evidence>
<accession>A0A7X5UBJ6</accession>